<accession>A0AAD7EJV7</accession>
<comment type="caution">
    <text evidence="1">The sequence shown here is derived from an EMBL/GenBank/DDBJ whole genome shotgun (WGS) entry which is preliminary data.</text>
</comment>
<gene>
    <name evidence="1" type="ORF">DFH08DRAFT_814437</name>
</gene>
<dbReference type="Proteomes" id="UP001218218">
    <property type="component" value="Unassembled WGS sequence"/>
</dbReference>
<keyword evidence="2" id="KW-1185">Reference proteome</keyword>
<dbReference type="AlphaFoldDB" id="A0AAD7EJV7"/>
<evidence type="ECO:0000313" key="1">
    <source>
        <dbReference type="EMBL" id="KAJ7333326.1"/>
    </source>
</evidence>
<evidence type="ECO:0000313" key="2">
    <source>
        <dbReference type="Proteomes" id="UP001218218"/>
    </source>
</evidence>
<reference evidence="1" key="1">
    <citation type="submission" date="2023-03" db="EMBL/GenBank/DDBJ databases">
        <title>Massive genome expansion in bonnet fungi (Mycena s.s.) driven by repeated elements and novel gene families across ecological guilds.</title>
        <authorList>
            <consortium name="Lawrence Berkeley National Laboratory"/>
            <person name="Harder C.B."/>
            <person name="Miyauchi S."/>
            <person name="Viragh M."/>
            <person name="Kuo A."/>
            <person name="Thoen E."/>
            <person name="Andreopoulos B."/>
            <person name="Lu D."/>
            <person name="Skrede I."/>
            <person name="Drula E."/>
            <person name="Henrissat B."/>
            <person name="Morin E."/>
            <person name="Kohler A."/>
            <person name="Barry K."/>
            <person name="LaButti K."/>
            <person name="Morin E."/>
            <person name="Salamov A."/>
            <person name="Lipzen A."/>
            <person name="Mereny Z."/>
            <person name="Hegedus B."/>
            <person name="Baldrian P."/>
            <person name="Stursova M."/>
            <person name="Weitz H."/>
            <person name="Taylor A."/>
            <person name="Grigoriev I.V."/>
            <person name="Nagy L.G."/>
            <person name="Martin F."/>
            <person name="Kauserud H."/>
        </authorList>
    </citation>
    <scope>NUCLEOTIDE SEQUENCE</scope>
    <source>
        <strain evidence="1">CBHHK002</strain>
    </source>
</reference>
<protein>
    <submittedName>
        <fullName evidence="1">Uncharacterized protein</fullName>
    </submittedName>
</protein>
<name>A0AAD7EJV7_9AGAR</name>
<sequence length="403" mass="45042">MDRIALSLVRRPPPVQVLIELLFLWPQKKKRPGARSFQGTWPLKQNKLPETPAWPSPESNGVAPLSNGREDIISVAEALQAQPGFAYRTREVSSSYHIVTATPLAVAKPKLLLPRDERGHSADESFAIDRVLWTRSKRNQALHIELETQSLLSPMSNAAKKDTNILLLWPSPESNGTRSKRNQVFYIALRTDARLNARSTQKLSGWDTKIITRYFIAQPRIRRGHSAWLYSRLKWRPGTRAVGRCNEKFEFSSEKKCYVRGLSVADALKTHRLHVAVEMQGGQVRERRFVECGSARKTGANGAEDIVGASCAAHDTAALTQLAVFRVGPGPKVRGLGRAWVGENLRPDPTIWLEAGSGRVWAQARGLAQTNLKIFLNIMIIHPRLAHQLLQQLSKSNSGLQNN</sequence>
<dbReference type="EMBL" id="JARIHO010000034">
    <property type="protein sequence ID" value="KAJ7333326.1"/>
    <property type="molecule type" value="Genomic_DNA"/>
</dbReference>
<proteinExistence type="predicted"/>
<organism evidence="1 2">
    <name type="scientific">Mycena albidolilacea</name>
    <dbReference type="NCBI Taxonomy" id="1033008"/>
    <lineage>
        <taxon>Eukaryota</taxon>
        <taxon>Fungi</taxon>
        <taxon>Dikarya</taxon>
        <taxon>Basidiomycota</taxon>
        <taxon>Agaricomycotina</taxon>
        <taxon>Agaricomycetes</taxon>
        <taxon>Agaricomycetidae</taxon>
        <taxon>Agaricales</taxon>
        <taxon>Marasmiineae</taxon>
        <taxon>Mycenaceae</taxon>
        <taxon>Mycena</taxon>
    </lineage>
</organism>